<dbReference type="InterPro" id="IPR016174">
    <property type="entry name" value="Di-haem_cyt_TM"/>
</dbReference>
<evidence type="ECO:0000256" key="4">
    <source>
        <dbReference type="ARBA" id="ARBA00022448"/>
    </source>
</evidence>
<evidence type="ECO:0000259" key="15">
    <source>
        <dbReference type="Pfam" id="PF01292"/>
    </source>
</evidence>
<dbReference type="InterPro" id="IPR006471">
    <property type="entry name" value="Formate_DH_gsu"/>
</dbReference>
<keyword evidence="11" id="KW-0408">Iron</keyword>
<evidence type="ECO:0000256" key="5">
    <source>
        <dbReference type="ARBA" id="ARBA00022475"/>
    </source>
</evidence>
<keyword evidence="8" id="KW-0479">Metal-binding</keyword>
<dbReference type="SUPFAM" id="SSF81342">
    <property type="entry name" value="Transmembrane di-heme cytochromes"/>
    <property type="match status" value="1"/>
</dbReference>
<evidence type="ECO:0000256" key="2">
    <source>
        <dbReference type="ARBA" id="ARBA00004651"/>
    </source>
</evidence>
<feature type="transmembrane region" description="Helical" evidence="14">
    <location>
        <begin position="197"/>
        <end position="218"/>
    </location>
</feature>
<feature type="transmembrane region" description="Helical" evidence="14">
    <location>
        <begin position="155"/>
        <end position="173"/>
    </location>
</feature>
<feature type="transmembrane region" description="Helical" evidence="14">
    <location>
        <begin position="362"/>
        <end position="381"/>
    </location>
</feature>
<comment type="similarity">
    <text evidence="3">Belongs to the formate dehydrogenase gamma subunit family.</text>
</comment>
<feature type="domain" description="Cytochrome b561 bacterial/Ni-hydrogenase" evidence="15">
    <location>
        <begin position="190"/>
        <end position="395"/>
    </location>
</feature>
<feature type="transmembrane region" description="Helical" evidence="14">
    <location>
        <begin position="299"/>
        <end position="320"/>
    </location>
</feature>
<dbReference type="GO" id="GO:0009055">
    <property type="term" value="F:electron transfer activity"/>
    <property type="evidence" value="ECO:0007669"/>
    <property type="project" value="InterPro"/>
</dbReference>
<dbReference type="PANTHER" id="PTHR30074">
    <property type="entry name" value="FORMATE DEHYDROGENASE, NITRATE-INDUCIBLE, CYTOCHROME B556 FDN SUBUNIT"/>
    <property type="match status" value="1"/>
</dbReference>
<dbReference type="EMBL" id="JAEHHL010000001">
    <property type="protein sequence ID" value="MBK0397654.1"/>
    <property type="molecule type" value="Genomic_DNA"/>
</dbReference>
<sequence length="431" mass="46398">MRARRRGTIVGASALALALAIFFFTALQMSVLIGEAGAQSSDPQLGANAETTEPGAGIIRSAGGSVRPPANAETNAPTEPGVARELDLVDEMSPAKAQTPLVILGPNSDASVWSAVRHGVEGQVSIPDAKAGQLIQSFGTTWEWLRSQDGPLFKWGGYALGGMVALLAVFYLLRGRIRIEHGPSGVMIERFKPIERFGHWLLAVSFILLALTGLNLLYGKELLLPLIGKDAFAAVAEAGKFVHNNVAWPFMLGLVLVFVLWVWHNIPSYIDLIWLAKGGGLFSKGVHPPSRKFNAGQKLIFWATILLGVSVSASGLSLLFPYELPLFAKTFQALHQIGITSLFGFELRTDLTAIEEMQYAQVWHTIVSLAMMVIIIAHIYIGSLGMEGAFDAMGTGMVDRNWAIEHHGLWVEEMEGRQGTGGSGAATTPAE</sequence>
<evidence type="ECO:0000256" key="10">
    <source>
        <dbReference type="ARBA" id="ARBA00022989"/>
    </source>
</evidence>
<comment type="subcellular location">
    <subcellularLocation>
        <location evidence="2">Cell membrane</location>
        <topology evidence="2">Multi-pass membrane protein</topology>
    </subcellularLocation>
</comment>
<evidence type="ECO:0000313" key="17">
    <source>
        <dbReference type="Proteomes" id="UP000655420"/>
    </source>
</evidence>
<dbReference type="GO" id="GO:0015944">
    <property type="term" value="P:formate oxidation"/>
    <property type="evidence" value="ECO:0007669"/>
    <property type="project" value="TreeGrafter"/>
</dbReference>
<keyword evidence="10 14" id="KW-1133">Transmembrane helix</keyword>
<dbReference type="Pfam" id="PF01292">
    <property type="entry name" value="Ni_hydr_CYTB"/>
    <property type="match status" value="1"/>
</dbReference>
<protein>
    <submittedName>
        <fullName evidence="16">Formate dehydrogenase subunit gamma</fullName>
    </submittedName>
</protein>
<keyword evidence="17" id="KW-1185">Reference proteome</keyword>
<dbReference type="GO" id="GO:0022904">
    <property type="term" value="P:respiratory electron transport chain"/>
    <property type="evidence" value="ECO:0007669"/>
    <property type="project" value="InterPro"/>
</dbReference>
<evidence type="ECO:0000256" key="11">
    <source>
        <dbReference type="ARBA" id="ARBA00023004"/>
    </source>
</evidence>
<dbReference type="PANTHER" id="PTHR30074:SF6">
    <property type="entry name" value="FORMATE DEHYDROGENASE GAMMA SUBUNIT"/>
    <property type="match status" value="1"/>
</dbReference>
<accession>A0A8J7M3P9</accession>
<keyword evidence="7 14" id="KW-0812">Transmembrane</keyword>
<dbReference type="Proteomes" id="UP000655420">
    <property type="component" value="Unassembled WGS sequence"/>
</dbReference>
<feature type="region of interest" description="Disordered" evidence="13">
    <location>
        <begin position="39"/>
        <end position="81"/>
    </location>
</feature>
<dbReference type="GO" id="GO:0009061">
    <property type="term" value="P:anaerobic respiration"/>
    <property type="evidence" value="ECO:0007669"/>
    <property type="project" value="TreeGrafter"/>
</dbReference>
<comment type="caution">
    <text evidence="16">The sequence shown here is derived from an EMBL/GenBank/DDBJ whole genome shotgun (WGS) entry which is preliminary data.</text>
</comment>
<evidence type="ECO:0000256" key="7">
    <source>
        <dbReference type="ARBA" id="ARBA00022692"/>
    </source>
</evidence>
<name>A0A8J7M3P9_9RHOB</name>
<dbReference type="GO" id="GO:0046872">
    <property type="term" value="F:metal ion binding"/>
    <property type="evidence" value="ECO:0007669"/>
    <property type="project" value="UniProtKB-KW"/>
</dbReference>
<evidence type="ECO:0000256" key="3">
    <source>
        <dbReference type="ARBA" id="ARBA00010747"/>
    </source>
</evidence>
<evidence type="ECO:0000256" key="9">
    <source>
        <dbReference type="ARBA" id="ARBA00022982"/>
    </source>
</evidence>
<dbReference type="AlphaFoldDB" id="A0A8J7M3P9"/>
<dbReference type="GO" id="GO:0009326">
    <property type="term" value="C:formate dehydrogenase complex"/>
    <property type="evidence" value="ECO:0007669"/>
    <property type="project" value="InterPro"/>
</dbReference>
<dbReference type="InterPro" id="IPR051817">
    <property type="entry name" value="FDH_cytochrome_b556_subunit"/>
</dbReference>
<dbReference type="Gene3D" id="1.20.950.20">
    <property type="entry name" value="Transmembrane di-heme cytochromes, Chain C"/>
    <property type="match status" value="1"/>
</dbReference>
<proteinExistence type="inferred from homology"/>
<comment type="cofactor">
    <cofactor evidence="1">
        <name>heme</name>
        <dbReference type="ChEBI" id="CHEBI:30413"/>
    </cofactor>
</comment>
<organism evidence="16 17">
    <name type="scientific">Thermohalobaculum xanthum</name>
    <dbReference type="NCBI Taxonomy" id="2753746"/>
    <lineage>
        <taxon>Bacteria</taxon>
        <taxon>Pseudomonadati</taxon>
        <taxon>Pseudomonadota</taxon>
        <taxon>Alphaproteobacteria</taxon>
        <taxon>Rhodobacterales</taxon>
        <taxon>Paracoccaceae</taxon>
        <taxon>Thermohalobaculum</taxon>
    </lineage>
</organism>
<gene>
    <name evidence="16" type="ORF">H0I76_00490</name>
</gene>
<evidence type="ECO:0000313" key="16">
    <source>
        <dbReference type="EMBL" id="MBK0397654.1"/>
    </source>
</evidence>
<dbReference type="GO" id="GO:0005886">
    <property type="term" value="C:plasma membrane"/>
    <property type="evidence" value="ECO:0007669"/>
    <property type="project" value="UniProtKB-SubCell"/>
</dbReference>
<evidence type="ECO:0000256" key="8">
    <source>
        <dbReference type="ARBA" id="ARBA00022723"/>
    </source>
</evidence>
<dbReference type="GO" id="GO:0036397">
    <property type="term" value="F:formate dehydrogenase (quinone) activity"/>
    <property type="evidence" value="ECO:0007669"/>
    <property type="project" value="TreeGrafter"/>
</dbReference>
<evidence type="ECO:0000256" key="14">
    <source>
        <dbReference type="SAM" id="Phobius"/>
    </source>
</evidence>
<dbReference type="NCBIfam" id="TIGR01583">
    <property type="entry name" value="formate-DH-gamm"/>
    <property type="match status" value="1"/>
</dbReference>
<dbReference type="RefSeq" id="WP_200605635.1">
    <property type="nucleotide sequence ID" value="NZ_JAEHHL010000001.1"/>
</dbReference>
<reference evidence="16" key="1">
    <citation type="submission" date="2020-12" db="EMBL/GenBank/DDBJ databases">
        <title>Bacterial taxonomy.</title>
        <authorList>
            <person name="Pan X."/>
        </authorList>
    </citation>
    <scope>NUCLEOTIDE SEQUENCE</scope>
    <source>
        <strain evidence="16">M0105</strain>
    </source>
</reference>
<keyword evidence="5" id="KW-1003">Cell membrane</keyword>
<keyword evidence="9" id="KW-0249">Electron transport</keyword>
<evidence type="ECO:0000256" key="6">
    <source>
        <dbReference type="ARBA" id="ARBA00022617"/>
    </source>
</evidence>
<keyword evidence="12 14" id="KW-0472">Membrane</keyword>
<evidence type="ECO:0000256" key="1">
    <source>
        <dbReference type="ARBA" id="ARBA00001971"/>
    </source>
</evidence>
<feature type="transmembrane region" description="Helical" evidence="14">
    <location>
        <begin position="246"/>
        <end position="263"/>
    </location>
</feature>
<dbReference type="GO" id="GO:0008863">
    <property type="term" value="F:formate dehydrogenase (NAD+) activity"/>
    <property type="evidence" value="ECO:0007669"/>
    <property type="project" value="InterPro"/>
</dbReference>
<evidence type="ECO:0000256" key="12">
    <source>
        <dbReference type="ARBA" id="ARBA00023136"/>
    </source>
</evidence>
<keyword evidence="6" id="KW-0349">Heme</keyword>
<dbReference type="InterPro" id="IPR011577">
    <property type="entry name" value="Cyt_b561_bac/Ni-Hgenase"/>
</dbReference>
<keyword evidence="4" id="KW-0813">Transport</keyword>
<evidence type="ECO:0000256" key="13">
    <source>
        <dbReference type="SAM" id="MobiDB-lite"/>
    </source>
</evidence>